<evidence type="ECO:0000313" key="5">
    <source>
        <dbReference type="Proteomes" id="UP000186601"/>
    </source>
</evidence>
<accession>A0A2R6NL99</accession>
<dbReference type="GO" id="GO:0005634">
    <property type="term" value="C:nucleus"/>
    <property type="evidence" value="ECO:0007669"/>
    <property type="project" value="TreeGrafter"/>
</dbReference>
<dbReference type="STRING" id="98765.A0A2R6NL99"/>
<evidence type="ECO:0000313" key="4">
    <source>
        <dbReference type="EMBL" id="PSR73155.1"/>
    </source>
</evidence>
<dbReference type="PANTHER" id="PTHR22978:SF22">
    <property type="entry name" value="BTG FAMILY PROTEIN"/>
    <property type="match status" value="1"/>
</dbReference>
<name>A0A2R6NL99_9APHY</name>
<feature type="region of interest" description="Disordered" evidence="2">
    <location>
        <begin position="210"/>
        <end position="267"/>
    </location>
</feature>
<feature type="domain" description="Anti-proliferative protein" evidence="3">
    <location>
        <begin position="15"/>
        <end position="116"/>
    </location>
</feature>
<dbReference type="EMBL" id="MLYV02001103">
    <property type="protein sequence ID" value="PSR73155.1"/>
    <property type="molecule type" value="Genomic_DNA"/>
</dbReference>
<dbReference type="SUPFAM" id="SSF160696">
    <property type="entry name" value="BTG domain-like"/>
    <property type="match status" value="1"/>
</dbReference>
<gene>
    <name evidence="4" type="ORF">PHLCEN_2v10967</name>
</gene>
<dbReference type="Pfam" id="PF07742">
    <property type="entry name" value="BTG"/>
    <property type="match status" value="1"/>
</dbReference>
<keyword evidence="5" id="KW-1185">Reference proteome</keyword>
<feature type="compositionally biased region" description="Basic and acidic residues" evidence="2">
    <location>
        <begin position="255"/>
        <end position="267"/>
    </location>
</feature>
<evidence type="ECO:0000259" key="3">
    <source>
        <dbReference type="Pfam" id="PF07742"/>
    </source>
</evidence>
<organism evidence="4 5">
    <name type="scientific">Hermanssonia centrifuga</name>
    <dbReference type="NCBI Taxonomy" id="98765"/>
    <lineage>
        <taxon>Eukaryota</taxon>
        <taxon>Fungi</taxon>
        <taxon>Dikarya</taxon>
        <taxon>Basidiomycota</taxon>
        <taxon>Agaricomycotina</taxon>
        <taxon>Agaricomycetes</taxon>
        <taxon>Polyporales</taxon>
        <taxon>Meruliaceae</taxon>
        <taxon>Hermanssonia</taxon>
    </lineage>
</organism>
<dbReference type="InterPro" id="IPR002087">
    <property type="entry name" value="Anti_prolifrtn"/>
</dbReference>
<dbReference type="InterPro" id="IPR036054">
    <property type="entry name" value="BTG-like_sf"/>
</dbReference>
<evidence type="ECO:0000256" key="1">
    <source>
        <dbReference type="ARBA" id="ARBA00007989"/>
    </source>
</evidence>
<comment type="similarity">
    <text evidence="1">Belongs to the BTG family.</text>
</comment>
<feature type="compositionally biased region" description="Low complexity" evidence="2">
    <location>
        <begin position="210"/>
        <end position="253"/>
    </location>
</feature>
<sequence>MATTTSFGALSVTLAQAITYLTRSLIVHYPATTIIKLQLALEMNLTTQFESSWVPSDPLRGSGRRCLTLSPNCLPPRPVYNACRIAGVEWSQWISALGGLELDVFIDPGCVSLHFAHWDAGRFFTVWSEELRLEKKYASPSKTVAQQIILDDTQEDDELFAMLSDEIRDPTWMTPTTSQFPHVPTICISVPDCPPRSISPMSAISSISSASTHSRTSSSSSISSSGFSFSSRGTNDSYGSATTVSISSSCSTSPDEERSNFKLSRREKARQARVFVDASKTEVTNYDGGKTTVLTGGVMLGAVAPKPKPSRLAALAAAAAQRKSISPNSNNWRSIRA</sequence>
<proteinExistence type="inferred from homology"/>
<evidence type="ECO:0000256" key="2">
    <source>
        <dbReference type="SAM" id="MobiDB-lite"/>
    </source>
</evidence>
<dbReference type="InterPro" id="IPR033332">
    <property type="entry name" value="BTG"/>
</dbReference>
<dbReference type="AlphaFoldDB" id="A0A2R6NL99"/>
<reference evidence="4 5" key="1">
    <citation type="submission" date="2018-02" db="EMBL/GenBank/DDBJ databases">
        <title>Genome sequence of the basidiomycete white-rot fungus Phlebia centrifuga.</title>
        <authorList>
            <person name="Granchi Z."/>
            <person name="Peng M."/>
            <person name="de Vries R.P."/>
            <person name="Hilden K."/>
            <person name="Makela M.R."/>
            <person name="Grigoriev I."/>
            <person name="Riley R."/>
        </authorList>
    </citation>
    <scope>NUCLEOTIDE SEQUENCE [LARGE SCALE GENOMIC DNA]</scope>
    <source>
        <strain evidence="4 5">FBCC195</strain>
    </source>
</reference>
<dbReference type="GO" id="GO:0005737">
    <property type="term" value="C:cytoplasm"/>
    <property type="evidence" value="ECO:0007669"/>
    <property type="project" value="TreeGrafter"/>
</dbReference>
<dbReference type="Gene3D" id="3.90.640.90">
    <property type="entry name" value="Anti-proliferative protein, N-terminal domain"/>
    <property type="match status" value="1"/>
</dbReference>
<dbReference type="Proteomes" id="UP000186601">
    <property type="component" value="Unassembled WGS sequence"/>
</dbReference>
<protein>
    <recommendedName>
        <fullName evidence="3">Anti-proliferative protein domain-containing protein</fullName>
    </recommendedName>
</protein>
<dbReference type="PANTHER" id="PTHR22978">
    <property type="entry name" value="B-CELL TRANSLOCATION GENE"/>
    <property type="match status" value="1"/>
</dbReference>
<comment type="caution">
    <text evidence="4">The sequence shown here is derived from an EMBL/GenBank/DDBJ whole genome shotgun (WGS) entry which is preliminary data.</text>
</comment>
<dbReference type="OrthoDB" id="19928at2759"/>